<protein>
    <submittedName>
        <fullName evidence="1">O-antigen ligase family protein</fullName>
    </submittedName>
</protein>
<proteinExistence type="predicted"/>
<evidence type="ECO:0000313" key="2">
    <source>
        <dbReference type="Proteomes" id="UP001163223"/>
    </source>
</evidence>
<sequence length="432" mass="46169">MSGGLRISWRRLEWWGCGLALFLQTGAAFPLLMDSLRGPSDPGNLTELRLLALPPYAITIALLARHRLQLLLALRRNLPLVLLLALLTASVLWSVAPGVSLRRAVALLLSMGLACVIAIRFTPRQMLVLVAAVLLPCMAASLCLGLLAPQLARMPDDMQLRGIFLHKNVLGWYSAVAVLVSGFMVLQGSVVRRPVAWAGLGVSLACLLSSTSMTGLLALLAVAVLAPFYALLPRLSGSARLLLVLVVLEAASLLMLGLQAYLVPALEALGKDATLTGRVPLWDLVDAAIARRPLLGFGYKAFWQSPEAWSIWGAIGWNAPHSHNGYREMLLSGGVAGLALMLVVLATALRRGAALHCADPRAGWIWLNVLVGMFVVMNLTECLFMEQNDFLSILCATAILSFGLRAAELGRAPALASDGLDLGPAAYPARSL</sequence>
<dbReference type="EMBL" id="CP113520">
    <property type="protein sequence ID" value="WAJ27946.1"/>
    <property type="molecule type" value="Genomic_DNA"/>
</dbReference>
<dbReference type="Proteomes" id="UP001163223">
    <property type="component" value="Chromosome"/>
</dbReference>
<evidence type="ECO:0000313" key="1">
    <source>
        <dbReference type="EMBL" id="WAJ27946.1"/>
    </source>
</evidence>
<accession>A0ACD4NMV8</accession>
<gene>
    <name evidence="1" type="ORF">OXU80_24430</name>
</gene>
<name>A0ACD4NMV8_9HYPH</name>
<reference evidence="1" key="1">
    <citation type="submission" date="2022-11" db="EMBL/GenBank/DDBJ databases">
        <title>beta-Carotene-producing bacterium, Jeongeuplla avenae sp. nov., alleviates the salt stress of Arabidopsis seedlings.</title>
        <authorList>
            <person name="Jiang L."/>
            <person name="Lee J."/>
        </authorList>
    </citation>
    <scope>NUCLEOTIDE SEQUENCE</scope>
    <source>
        <strain evidence="1">DY_R2A_6</strain>
    </source>
</reference>
<organism evidence="1 2">
    <name type="scientific">Antarcticirhabdus aurantiaca</name>
    <dbReference type="NCBI Taxonomy" id="2606717"/>
    <lineage>
        <taxon>Bacteria</taxon>
        <taxon>Pseudomonadati</taxon>
        <taxon>Pseudomonadota</taxon>
        <taxon>Alphaproteobacteria</taxon>
        <taxon>Hyphomicrobiales</taxon>
        <taxon>Aurantimonadaceae</taxon>
        <taxon>Antarcticirhabdus</taxon>
    </lineage>
</organism>
<keyword evidence="1" id="KW-0436">Ligase</keyword>
<keyword evidence="2" id="KW-1185">Reference proteome</keyword>